<dbReference type="InterPro" id="IPR013830">
    <property type="entry name" value="SGNH_hydro"/>
</dbReference>
<dbReference type="PANTHER" id="PTHR30383">
    <property type="entry name" value="THIOESTERASE 1/PROTEASE 1/LYSOPHOSPHOLIPASE L1"/>
    <property type="match status" value="1"/>
</dbReference>
<keyword evidence="2" id="KW-0378">Hydrolase</keyword>
<dbReference type="GO" id="GO:0016787">
    <property type="term" value="F:hydrolase activity"/>
    <property type="evidence" value="ECO:0007669"/>
    <property type="project" value="UniProtKB-KW"/>
</dbReference>
<protein>
    <submittedName>
        <fullName evidence="2">SGNH/GDSL hydrolase family protein</fullName>
        <ecNumber evidence="2">3.1.-.-</ecNumber>
    </submittedName>
</protein>
<dbReference type="EMBL" id="JANCPR020000003">
    <property type="protein sequence ID" value="MDJ1130967.1"/>
    <property type="molecule type" value="Genomic_DNA"/>
</dbReference>
<dbReference type="RefSeq" id="WP_274042181.1">
    <property type="nucleotide sequence ID" value="NZ_JANCPR020000003.1"/>
</dbReference>
<sequence>MTITLRPGSTVMFTGDSITDCRRLESVEGLGSGYPLRVAGEWGLRHPDRAVTWLNSGIAGNKVRDLEARLQADVLEARPDVVSVLVGVNDVTWHTFDPDGHVISAEDYAAGYDRLLAPLAGTGAELILIEPFLLPIGGTIEVGGMRLGAEERKKWRASLDPKIQAVRELAHTYGAQLLAADGLFAKLAATTVPEHWAADGVHPTPAGHAALAAAWLRLVE</sequence>
<dbReference type="Gene3D" id="3.40.50.1110">
    <property type="entry name" value="SGNH hydrolase"/>
    <property type="match status" value="1"/>
</dbReference>
<evidence type="ECO:0000259" key="1">
    <source>
        <dbReference type="Pfam" id="PF13472"/>
    </source>
</evidence>
<evidence type="ECO:0000313" key="2">
    <source>
        <dbReference type="EMBL" id="MDJ1130967.1"/>
    </source>
</evidence>
<gene>
    <name evidence="2" type="ORF">NMN56_003170</name>
</gene>
<name>A0ABT6ZPI4_9ACTN</name>
<dbReference type="EC" id="3.1.-.-" evidence="2"/>
<dbReference type="Pfam" id="PF13472">
    <property type="entry name" value="Lipase_GDSL_2"/>
    <property type="match status" value="1"/>
</dbReference>
<dbReference type="SUPFAM" id="SSF52266">
    <property type="entry name" value="SGNH hydrolase"/>
    <property type="match status" value="1"/>
</dbReference>
<feature type="domain" description="SGNH hydrolase-type esterase" evidence="1">
    <location>
        <begin position="14"/>
        <end position="210"/>
    </location>
</feature>
<organism evidence="2 3">
    <name type="scientific">Streptomyces iconiensis</name>
    <dbReference type="NCBI Taxonomy" id="1384038"/>
    <lineage>
        <taxon>Bacteria</taxon>
        <taxon>Bacillati</taxon>
        <taxon>Actinomycetota</taxon>
        <taxon>Actinomycetes</taxon>
        <taxon>Kitasatosporales</taxon>
        <taxon>Streptomycetaceae</taxon>
        <taxon>Streptomyces</taxon>
    </lineage>
</organism>
<dbReference type="InterPro" id="IPR036514">
    <property type="entry name" value="SGNH_hydro_sf"/>
</dbReference>
<comment type="caution">
    <text evidence="2">The sequence shown here is derived from an EMBL/GenBank/DDBJ whole genome shotgun (WGS) entry which is preliminary data.</text>
</comment>
<evidence type="ECO:0000313" key="3">
    <source>
        <dbReference type="Proteomes" id="UP001214441"/>
    </source>
</evidence>
<dbReference type="InterPro" id="IPR051532">
    <property type="entry name" value="Ester_Hydrolysis_Enzymes"/>
</dbReference>
<proteinExistence type="predicted"/>
<dbReference type="Proteomes" id="UP001214441">
    <property type="component" value="Unassembled WGS sequence"/>
</dbReference>
<reference evidence="2 3" key="1">
    <citation type="submission" date="2023-05" db="EMBL/GenBank/DDBJ databases">
        <title>Streptantibioticus silvisoli sp. nov., acidotolerant actinomycetes 1 from pine litter.</title>
        <authorList>
            <person name="Swiecimska M."/>
            <person name="Golinska P."/>
            <person name="Sangal V."/>
            <person name="Wachnowicz B."/>
            <person name="Goodfellow M."/>
        </authorList>
    </citation>
    <scope>NUCLEOTIDE SEQUENCE [LARGE SCALE GENOMIC DNA]</scope>
    <source>
        <strain evidence="2 3">DSM 42109</strain>
    </source>
</reference>
<dbReference type="CDD" id="cd01834">
    <property type="entry name" value="SGNH_hydrolase_like_2"/>
    <property type="match status" value="1"/>
</dbReference>
<dbReference type="PANTHER" id="PTHR30383:SF5">
    <property type="entry name" value="SGNH HYDROLASE-TYPE ESTERASE DOMAIN-CONTAINING PROTEIN"/>
    <property type="match status" value="1"/>
</dbReference>
<keyword evidence="3" id="KW-1185">Reference proteome</keyword>
<accession>A0ABT6ZPI4</accession>